<dbReference type="InterPro" id="IPR000531">
    <property type="entry name" value="Beta-barrel_TonB"/>
</dbReference>
<proteinExistence type="inferred from homology"/>
<protein>
    <submittedName>
        <fullName evidence="17">Iron complex outermembrane receptor protein</fullName>
    </submittedName>
</protein>
<evidence type="ECO:0000256" key="1">
    <source>
        <dbReference type="ARBA" id="ARBA00004571"/>
    </source>
</evidence>
<comment type="similarity">
    <text evidence="12 13">Belongs to the TonB-dependent receptor family.</text>
</comment>
<comment type="caution">
    <text evidence="17">The sequence shown here is derived from an EMBL/GenBank/DDBJ whole genome shotgun (WGS) entry which is preliminary data.</text>
</comment>
<dbReference type="PANTHER" id="PTHR32552:SF89">
    <property type="entry name" value="CATECHOLATE SIDEROPHORE RECEPTOR FIU"/>
    <property type="match status" value="1"/>
</dbReference>
<evidence type="ECO:0000256" key="5">
    <source>
        <dbReference type="ARBA" id="ARBA00022692"/>
    </source>
</evidence>
<keyword evidence="10 12" id="KW-0472">Membrane</keyword>
<dbReference type="RefSeq" id="WP_309805113.1">
    <property type="nucleotide sequence ID" value="NZ_JAVDRD010000004.1"/>
</dbReference>
<evidence type="ECO:0000256" key="7">
    <source>
        <dbReference type="ARBA" id="ARBA00023004"/>
    </source>
</evidence>
<evidence type="ECO:0000259" key="16">
    <source>
        <dbReference type="Pfam" id="PF07715"/>
    </source>
</evidence>
<dbReference type="PROSITE" id="PS52016">
    <property type="entry name" value="TONB_DEPENDENT_REC_3"/>
    <property type="match status" value="1"/>
</dbReference>
<evidence type="ECO:0000256" key="11">
    <source>
        <dbReference type="ARBA" id="ARBA00023237"/>
    </source>
</evidence>
<evidence type="ECO:0000313" key="18">
    <source>
        <dbReference type="Proteomes" id="UP001184150"/>
    </source>
</evidence>
<dbReference type="Gene3D" id="2.170.130.10">
    <property type="entry name" value="TonB-dependent receptor, plug domain"/>
    <property type="match status" value="1"/>
</dbReference>
<dbReference type="InterPro" id="IPR012910">
    <property type="entry name" value="Plug_dom"/>
</dbReference>
<feature type="domain" description="TonB-dependent receptor plug" evidence="16">
    <location>
        <begin position="60"/>
        <end position="159"/>
    </location>
</feature>
<keyword evidence="6 14" id="KW-0732">Signal</keyword>
<feature type="signal peptide" evidence="14">
    <location>
        <begin position="1"/>
        <end position="30"/>
    </location>
</feature>
<dbReference type="SUPFAM" id="SSF56935">
    <property type="entry name" value="Porins"/>
    <property type="match status" value="1"/>
</dbReference>
<keyword evidence="4" id="KW-0410">Iron transport</keyword>
<dbReference type="InterPro" id="IPR006311">
    <property type="entry name" value="TAT_signal"/>
</dbReference>
<evidence type="ECO:0000256" key="10">
    <source>
        <dbReference type="ARBA" id="ARBA00023136"/>
    </source>
</evidence>
<evidence type="ECO:0000259" key="15">
    <source>
        <dbReference type="Pfam" id="PF00593"/>
    </source>
</evidence>
<name>A0ABU1MLF3_9SPHN</name>
<evidence type="ECO:0000256" key="3">
    <source>
        <dbReference type="ARBA" id="ARBA00022452"/>
    </source>
</evidence>
<evidence type="ECO:0000256" key="6">
    <source>
        <dbReference type="ARBA" id="ARBA00022729"/>
    </source>
</evidence>
<keyword evidence="5 12" id="KW-0812">Transmembrane</keyword>
<dbReference type="Pfam" id="PF07715">
    <property type="entry name" value="Plug"/>
    <property type="match status" value="1"/>
</dbReference>
<keyword evidence="3 12" id="KW-1134">Transmembrane beta strand</keyword>
<evidence type="ECO:0000256" key="9">
    <source>
        <dbReference type="ARBA" id="ARBA00023077"/>
    </source>
</evidence>
<keyword evidence="11 12" id="KW-0998">Cell outer membrane</keyword>
<evidence type="ECO:0000256" key="4">
    <source>
        <dbReference type="ARBA" id="ARBA00022496"/>
    </source>
</evidence>
<evidence type="ECO:0000256" key="2">
    <source>
        <dbReference type="ARBA" id="ARBA00022448"/>
    </source>
</evidence>
<feature type="domain" description="TonB-dependent receptor-like beta-barrel" evidence="15">
    <location>
        <begin position="260"/>
        <end position="728"/>
    </location>
</feature>
<dbReference type="Gene3D" id="2.40.170.20">
    <property type="entry name" value="TonB-dependent receptor, beta-barrel domain"/>
    <property type="match status" value="1"/>
</dbReference>
<evidence type="ECO:0000256" key="13">
    <source>
        <dbReference type="RuleBase" id="RU003357"/>
    </source>
</evidence>
<sequence length="778" mass="82665">MIGTTRKRAMRGAAMALAMMAGTAAVAAHAAAANDAGAADGTRPIRVIGHPDPEGLLPDTDAPKAVSTIGAAFIEKQAATFNAFQLVNILPGANVAGTDPFGLSTSSSLTLRGLGQDAIGVTMEGAPQNDIGYYFAYPAQFADPENVARVELSQGSADIAAPVINAVGGLLALSLDAPHRDFGVMADASLGSFNERRVFVRVDSGNLGQAPVRAFLSYSNNSADNWRGPGVDKRQHIDAKIAGEWGNGNTASLSVSYNDASNSTYLSPTLADWQAQGRGFNLSASYGAGDLNYWRLYRQPFRNLYFAAPVHLVLGTGLTLDTTSYLQFGYGNSPYGASLGPDGYYPGTYLGTQALDAPLKLAGLENGGTVNVLGNWLGEQMRAGQIARLTLARGAHTLTAGLWIDYGSDRVVESFTPLGANGDPVDGWARDEHAVRTADGRLFSIGDTKTITVAKAFFLADSVALSPRVTLDLGFKGVDLLHAGRNNLPGNQGRLHFDSFAALPRAALHVRLTDRQQVFANITTNFRAPDEYTLYDTYDGYGGIATYGTTALKNEYSLAQELGWRWQGRNLSASATGFHYAFRNRLVATMANVNGAMVNTTLNAGRQESWGVDAEVDWRPLAGMSLYASGEWLRARIKDNLPAGGDFLPTAGKVAVSSPAWQFALGGTYDDTRLFGSFAMKYLGPQFATFMNDERIPGYATLDLSIGVHLAGWLDGKRTDLRLNAINVTDPHVLSGVQAVTPAARDTIGTGGTLIAGAAPSYYIGSGRAFMVTLARQF</sequence>
<gene>
    <name evidence="17" type="ORF">J2792_002037</name>
</gene>
<dbReference type="Proteomes" id="UP001184150">
    <property type="component" value="Unassembled WGS sequence"/>
</dbReference>
<keyword evidence="8" id="KW-0406">Ion transport</keyword>
<reference evidence="17 18" key="1">
    <citation type="submission" date="2023-07" db="EMBL/GenBank/DDBJ databases">
        <title>Sorghum-associated microbial communities from plants grown in Nebraska, USA.</title>
        <authorList>
            <person name="Schachtman D."/>
        </authorList>
    </citation>
    <scope>NUCLEOTIDE SEQUENCE [LARGE SCALE GENOMIC DNA]</scope>
    <source>
        <strain evidence="17 18">DS1027</strain>
    </source>
</reference>
<dbReference type="EMBL" id="JAVDRD010000004">
    <property type="protein sequence ID" value="MDR6511165.1"/>
    <property type="molecule type" value="Genomic_DNA"/>
</dbReference>
<dbReference type="PANTHER" id="PTHR32552">
    <property type="entry name" value="FERRICHROME IRON RECEPTOR-RELATED"/>
    <property type="match status" value="1"/>
</dbReference>
<dbReference type="InterPro" id="IPR036942">
    <property type="entry name" value="Beta-barrel_TonB_sf"/>
</dbReference>
<organism evidence="17 18">
    <name type="scientific">Novosphingobium capsulatum</name>
    <dbReference type="NCBI Taxonomy" id="13688"/>
    <lineage>
        <taxon>Bacteria</taxon>
        <taxon>Pseudomonadati</taxon>
        <taxon>Pseudomonadota</taxon>
        <taxon>Alphaproteobacteria</taxon>
        <taxon>Sphingomonadales</taxon>
        <taxon>Sphingomonadaceae</taxon>
        <taxon>Novosphingobium</taxon>
    </lineage>
</organism>
<evidence type="ECO:0000256" key="8">
    <source>
        <dbReference type="ARBA" id="ARBA00023065"/>
    </source>
</evidence>
<dbReference type="PROSITE" id="PS51318">
    <property type="entry name" value="TAT"/>
    <property type="match status" value="1"/>
</dbReference>
<keyword evidence="9 13" id="KW-0798">TonB box</keyword>
<evidence type="ECO:0000256" key="14">
    <source>
        <dbReference type="SAM" id="SignalP"/>
    </source>
</evidence>
<feature type="chain" id="PRO_5046667164" evidence="14">
    <location>
        <begin position="31"/>
        <end position="778"/>
    </location>
</feature>
<comment type="subcellular location">
    <subcellularLocation>
        <location evidence="1 12">Cell outer membrane</location>
        <topology evidence="1 12">Multi-pass membrane protein</topology>
    </subcellularLocation>
</comment>
<keyword evidence="7" id="KW-0408">Iron</keyword>
<keyword evidence="18" id="KW-1185">Reference proteome</keyword>
<dbReference type="Pfam" id="PF00593">
    <property type="entry name" value="TonB_dep_Rec_b-barrel"/>
    <property type="match status" value="1"/>
</dbReference>
<dbReference type="InterPro" id="IPR039426">
    <property type="entry name" value="TonB-dep_rcpt-like"/>
</dbReference>
<evidence type="ECO:0000313" key="17">
    <source>
        <dbReference type="EMBL" id="MDR6511165.1"/>
    </source>
</evidence>
<keyword evidence="2 12" id="KW-0813">Transport</keyword>
<accession>A0ABU1MLF3</accession>
<evidence type="ECO:0000256" key="12">
    <source>
        <dbReference type="PROSITE-ProRule" id="PRU01360"/>
    </source>
</evidence>
<dbReference type="InterPro" id="IPR037066">
    <property type="entry name" value="Plug_dom_sf"/>
</dbReference>
<keyword evidence="17" id="KW-0675">Receptor</keyword>